<dbReference type="EMBL" id="SWLE01000009">
    <property type="protein sequence ID" value="TNM96609.1"/>
    <property type="molecule type" value="Genomic_DNA"/>
</dbReference>
<keyword evidence="3" id="KW-1185">Reference proteome</keyword>
<protein>
    <submittedName>
        <fullName evidence="2">Uncharacterized protein</fullName>
    </submittedName>
</protein>
<feature type="compositionally biased region" description="Low complexity" evidence="1">
    <location>
        <begin position="76"/>
        <end position="92"/>
    </location>
</feature>
<name>A0A4Z2BWW6_9TELE</name>
<feature type="compositionally biased region" description="Polar residues" evidence="1">
    <location>
        <begin position="93"/>
        <end position="102"/>
    </location>
</feature>
<evidence type="ECO:0000256" key="1">
    <source>
        <dbReference type="SAM" id="MobiDB-lite"/>
    </source>
</evidence>
<dbReference type="AlphaFoldDB" id="A0A4Z2BWW6"/>
<feature type="compositionally biased region" description="Polar residues" evidence="1">
    <location>
        <begin position="37"/>
        <end position="54"/>
    </location>
</feature>
<feature type="region of interest" description="Disordered" evidence="1">
    <location>
        <begin position="26"/>
        <end position="109"/>
    </location>
</feature>
<gene>
    <name evidence="2" type="ORF">fugu_016270</name>
</gene>
<sequence>MAQTDAGTMNDMVHVIRQVDQKDEIQEEGAAVAATHLSESSTPLSPTFSLQSSFFHRPSTPTLPPPLRPQLEDSSLRPSSSSSSSSSSLSSSDCTLQSQTSFAPPKASGSILTGTAAVVVPGGGGGCIVTRQTCPDLMHPDLMHFSHVSF</sequence>
<proteinExistence type="predicted"/>
<reference evidence="2 3" key="1">
    <citation type="submission" date="2019-04" db="EMBL/GenBank/DDBJ databases">
        <title>The sequence and de novo assembly of Takifugu bimaculatus genome using PacBio and Hi-C technologies.</title>
        <authorList>
            <person name="Xu P."/>
            <person name="Liu B."/>
            <person name="Zhou Z."/>
        </authorList>
    </citation>
    <scope>NUCLEOTIDE SEQUENCE [LARGE SCALE GENOMIC DNA]</scope>
    <source>
        <strain evidence="2">TB-2018</strain>
        <tissue evidence="2">Muscle</tissue>
    </source>
</reference>
<evidence type="ECO:0000313" key="2">
    <source>
        <dbReference type="EMBL" id="TNM96609.1"/>
    </source>
</evidence>
<comment type="caution">
    <text evidence="2">The sequence shown here is derived from an EMBL/GenBank/DDBJ whole genome shotgun (WGS) entry which is preliminary data.</text>
</comment>
<accession>A0A4Z2BWW6</accession>
<organism evidence="2 3">
    <name type="scientific">Takifugu bimaculatus</name>
    <dbReference type="NCBI Taxonomy" id="433685"/>
    <lineage>
        <taxon>Eukaryota</taxon>
        <taxon>Metazoa</taxon>
        <taxon>Chordata</taxon>
        <taxon>Craniata</taxon>
        <taxon>Vertebrata</taxon>
        <taxon>Euteleostomi</taxon>
        <taxon>Actinopterygii</taxon>
        <taxon>Neopterygii</taxon>
        <taxon>Teleostei</taxon>
        <taxon>Neoteleostei</taxon>
        <taxon>Acanthomorphata</taxon>
        <taxon>Eupercaria</taxon>
        <taxon>Tetraodontiformes</taxon>
        <taxon>Tetradontoidea</taxon>
        <taxon>Tetraodontidae</taxon>
        <taxon>Takifugu</taxon>
    </lineage>
</organism>
<dbReference type="Proteomes" id="UP000516260">
    <property type="component" value="Chromosome 17"/>
</dbReference>
<evidence type="ECO:0000313" key="3">
    <source>
        <dbReference type="Proteomes" id="UP000516260"/>
    </source>
</evidence>